<gene>
    <name evidence="1" type="ORF">TSUD_255580</name>
</gene>
<evidence type="ECO:0000313" key="1">
    <source>
        <dbReference type="EMBL" id="GAU35661.1"/>
    </source>
</evidence>
<keyword evidence="2" id="KW-1185">Reference proteome</keyword>
<accession>A0A2Z6MW76</accession>
<dbReference type="Proteomes" id="UP000242715">
    <property type="component" value="Unassembled WGS sequence"/>
</dbReference>
<protein>
    <submittedName>
        <fullName evidence="1">Uncharacterized protein</fullName>
    </submittedName>
</protein>
<dbReference type="AlphaFoldDB" id="A0A2Z6MW76"/>
<proteinExistence type="predicted"/>
<name>A0A2Z6MW76_TRISU</name>
<evidence type="ECO:0000313" key="2">
    <source>
        <dbReference type="Proteomes" id="UP000242715"/>
    </source>
</evidence>
<dbReference type="EMBL" id="DF973599">
    <property type="protein sequence ID" value="GAU35661.1"/>
    <property type="molecule type" value="Genomic_DNA"/>
</dbReference>
<organism evidence="1 2">
    <name type="scientific">Trifolium subterraneum</name>
    <name type="common">Subterranean clover</name>
    <dbReference type="NCBI Taxonomy" id="3900"/>
    <lineage>
        <taxon>Eukaryota</taxon>
        <taxon>Viridiplantae</taxon>
        <taxon>Streptophyta</taxon>
        <taxon>Embryophyta</taxon>
        <taxon>Tracheophyta</taxon>
        <taxon>Spermatophyta</taxon>
        <taxon>Magnoliopsida</taxon>
        <taxon>eudicotyledons</taxon>
        <taxon>Gunneridae</taxon>
        <taxon>Pentapetalae</taxon>
        <taxon>rosids</taxon>
        <taxon>fabids</taxon>
        <taxon>Fabales</taxon>
        <taxon>Fabaceae</taxon>
        <taxon>Papilionoideae</taxon>
        <taxon>50 kb inversion clade</taxon>
        <taxon>NPAAA clade</taxon>
        <taxon>Hologalegina</taxon>
        <taxon>IRL clade</taxon>
        <taxon>Trifolieae</taxon>
        <taxon>Trifolium</taxon>
    </lineage>
</organism>
<reference evidence="2" key="1">
    <citation type="journal article" date="2017" name="Front. Plant Sci.">
        <title>Climate Clever Clovers: New Paradigm to Reduce the Environmental Footprint of Ruminants by Breeding Low Methanogenic Forages Utilizing Haplotype Variation.</title>
        <authorList>
            <person name="Kaur P."/>
            <person name="Appels R."/>
            <person name="Bayer P.E."/>
            <person name="Keeble-Gagnere G."/>
            <person name="Wang J."/>
            <person name="Hirakawa H."/>
            <person name="Shirasawa K."/>
            <person name="Vercoe P."/>
            <person name="Stefanova K."/>
            <person name="Durmic Z."/>
            <person name="Nichols P."/>
            <person name="Revell C."/>
            <person name="Isobe S.N."/>
            <person name="Edwards D."/>
            <person name="Erskine W."/>
        </authorList>
    </citation>
    <scope>NUCLEOTIDE SEQUENCE [LARGE SCALE GENOMIC DNA]</scope>
    <source>
        <strain evidence="2">cv. Daliak</strain>
    </source>
</reference>
<sequence>MEKVVTKKLKRKVELEIAMDRYIDRYKEKMMRVVSRVKKGEEEWRKGHAEEGREERQLLWSNESTTIPIYRI</sequence>